<evidence type="ECO:0000313" key="3">
    <source>
        <dbReference type="Proteomes" id="UP001500730"/>
    </source>
</evidence>
<dbReference type="InterPro" id="IPR005184">
    <property type="entry name" value="DUF306_Meta_HslJ"/>
</dbReference>
<accession>A0ABN3KUI6</accession>
<dbReference type="Proteomes" id="UP001500730">
    <property type="component" value="Unassembled WGS sequence"/>
</dbReference>
<sequence>MADNGVAGTSWVVEELGGEAVAPPQPQLSFGDDGRVSGSTGVNRLMGRYELADGTLVVLDVATTRMAGPPEAMEREQRLLAVLAEPRTLVIQGDRLELGDRETGAVLRRADAPTG</sequence>
<dbReference type="PANTHER" id="PTHR35535:SF1">
    <property type="entry name" value="HEAT SHOCK PROTEIN HSLJ"/>
    <property type="match status" value="1"/>
</dbReference>
<dbReference type="InterPro" id="IPR038670">
    <property type="entry name" value="HslJ-like_sf"/>
</dbReference>
<reference evidence="3" key="1">
    <citation type="journal article" date="2019" name="Int. J. Syst. Evol. Microbiol.">
        <title>The Global Catalogue of Microorganisms (GCM) 10K type strain sequencing project: providing services to taxonomists for standard genome sequencing and annotation.</title>
        <authorList>
            <consortium name="The Broad Institute Genomics Platform"/>
            <consortium name="The Broad Institute Genome Sequencing Center for Infectious Disease"/>
            <person name="Wu L."/>
            <person name="Ma J."/>
        </authorList>
    </citation>
    <scope>NUCLEOTIDE SEQUENCE [LARGE SCALE GENOMIC DNA]</scope>
    <source>
        <strain evidence="3">JCM 16259</strain>
    </source>
</reference>
<name>A0ABN3KUI6_9MICO</name>
<dbReference type="PANTHER" id="PTHR35535">
    <property type="entry name" value="HEAT SHOCK PROTEIN HSLJ"/>
    <property type="match status" value="1"/>
</dbReference>
<feature type="domain" description="DUF306" evidence="1">
    <location>
        <begin position="5"/>
        <end position="108"/>
    </location>
</feature>
<evidence type="ECO:0000313" key="2">
    <source>
        <dbReference type="EMBL" id="GAA2472187.1"/>
    </source>
</evidence>
<dbReference type="InterPro" id="IPR053147">
    <property type="entry name" value="Hsp_HslJ-like"/>
</dbReference>
<proteinExistence type="predicted"/>
<evidence type="ECO:0000259" key="1">
    <source>
        <dbReference type="Pfam" id="PF03724"/>
    </source>
</evidence>
<keyword evidence="3" id="KW-1185">Reference proteome</keyword>
<comment type="caution">
    <text evidence="2">The sequence shown here is derived from an EMBL/GenBank/DDBJ whole genome shotgun (WGS) entry which is preliminary data.</text>
</comment>
<organism evidence="2 3">
    <name type="scientific">Terrabacter carboxydivorans</name>
    <dbReference type="NCBI Taxonomy" id="619730"/>
    <lineage>
        <taxon>Bacteria</taxon>
        <taxon>Bacillati</taxon>
        <taxon>Actinomycetota</taxon>
        <taxon>Actinomycetes</taxon>
        <taxon>Micrococcales</taxon>
        <taxon>Intrasporangiaceae</taxon>
        <taxon>Terrabacter</taxon>
    </lineage>
</organism>
<dbReference type="Gene3D" id="2.40.128.270">
    <property type="match status" value="1"/>
</dbReference>
<protein>
    <recommendedName>
        <fullName evidence="1">DUF306 domain-containing protein</fullName>
    </recommendedName>
</protein>
<dbReference type="Pfam" id="PF03724">
    <property type="entry name" value="META"/>
    <property type="match status" value="1"/>
</dbReference>
<dbReference type="EMBL" id="BAAARE010000002">
    <property type="protein sequence ID" value="GAA2472187.1"/>
    <property type="molecule type" value="Genomic_DNA"/>
</dbReference>
<dbReference type="RefSeq" id="WP_344252956.1">
    <property type="nucleotide sequence ID" value="NZ_BAAARE010000002.1"/>
</dbReference>
<gene>
    <name evidence="2" type="ORF">GCM10009858_06910</name>
</gene>